<reference evidence="1 2" key="1">
    <citation type="submission" date="2024-03" db="EMBL/GenBank/DDBJ databases">
        <title>First Report of Pectobacterium brasiliscabiei causing potato scab in china.</title>
        <authorList>
            <person name="Handique U."/>
        </authorList>
    </citation>
    <scope>NUCLEOTIDE SEQUENCE [LARGE SCALE GENOMIC DNA]</scope>
    <source>
        <strain evidence="1 2">ZRIMU1503</strain>
    </source>
</reference>
<dbReference type="EMBL" id="JBBAYM010000059">
    <property type="protein sequence ID" value="MEI5616625.1"/>
    <property type="molecule type" value="Genomic_DNA"/>
</dbReference>
<name>A0ABU8GTV3_9ACTN</name>
<organism evidence="1 2">
    <name type="scientific">Streptomyces brasiliscabiei</name>
    <dbReference type="NCBI Taxonomy" id="2736302"/>
    <lineage>
        <taxon>Bacteria</taxon>
        <taxon>Bacillati</taxon>
        <taxon>Actinomycetota</taxon>
        <taxon>Actinomycetes</taxon>
        <taxon>Kitasatosporales</taxon>
        <taxon>Streptomycetaceae</taxon>
        <taxon>Streptomyces</taxon>
    </lineage>
</organism>
<accession>A0ABU8GTV3</accession>
<gene>
    <name evidence="1" type="ORF">WB403_46770</name>
</gene>
<comment type="caution">
    <text evidence="1">The sequence shown here is derived from an EMBL/GenBank/DDBJ whole genome shotgun (WGS) entry which is preliminary data.</text>
</comment>
<sequence>MLRREPMLSSRIFIWQHFTRLTPGEVLEAIPLFHPVWADADPDDIAFADQHAAHGNFRAWAQLTAHTRTGLARTGRPRVDQELLRWAFSRLA</sequence>
<evidence type="ECO:0000313" key="1">
    <source>
        <dbReference type="EMBL" id="MEI5616625.1"/>
    </source>
</evidence>
<proteinExistence type="predicted"/>
<keyword evidence="2" id="KW-1185">Reference proteome</keyword>
<dbReference type="RefSeq" id="WP_336543360.1">
    <property type="nucleotide sequence ID" value="NZ_JBBAYL010000042.1"/>
</dbReference>
<evidence type="ECO:0000313" key="2">
    <source>
        <dbReference type="Proteomes" id="UP001365781"/>
    </source>
</evidence>
<dbReference type="Proteomes" id="UP001365781">
    <property type="component" value="Unassembled WGS sequence"/>
</dbReference>
<protein>
    <submittedName>
        <fullName evidence="1">Uncharacterized protein</fullName>
    </submittedName>
</protein>